<proteinExistence type="predicted"/>
<evidence type="ECO:0000256" key="3">
    <source>
        <dbReference type="ARBA" id="ARBA00022692"/>
    </source>
</evidence>
<dbReference type="RefSeq" id="WP_133977047.1">
    <property type="nucleotide sequence ID" value="NZ_SOCE01000001.1"/>
</dbReference>
<gene>
    <name evidence="9" type="ORF">EV138_0771</name>
</gene>
<evidence type="ECO:0000256" key="1">
    <source>
        <dbReference type="ARBA" id="ARBA00004651"/>
    </source>
</evidence>
<dbReference type="Pfam" id="PF13396">
    <property type="entry name" value="PLDc_N"/>
    <property type="match status" value="1"/>
</dbReference>
<organism evidence="9 10">
    <name type="scientific">Kribbella voronezhensis</name>
    <dbReference type="NCBI Taxonomy" id="2512212"/>
    <lineage>
        <taxon>Bacteria</taxon>
        <taxon>Bacillati</taxon>
        <taxon>Actinomycetota</taxon>
        <taxon>Actinomycetes</taxon>
        <taxon>Propionibacteriales</taxon>
        <taxon>Kribbellaceae</taxon>
        <taxon>Kribbella</taxon>
    </lineage>
</organism>
<evidence type="ECO:0000256" key="4">
    <source>
        <dbReference type="ARBA" id="ARBA00022989"/>
    </source>
</evidence>
<evidence type="ECO:0000313" key="10">
    <source>
        <dbReference type="Proteomes" id="UP000295151"/>
    </source>
</evidence>
<sequence length="154" mass="17044">MARYLPFLISLALTIYALFSCIQTRDEDVPYLPKLVWILLIVFVPFAGPIVWLLMVRYYDRQQVAVNRPAPKRRPSARPLAPDDDPDFLASLEPFRDPRLSNHPAADDKPEHPGAPGTPGTPAAKADPEPEPEPDPADTETPVDDAKPDDGPRG</sequence>
<evidence type="ECO:0000256" key="6">
    <source>
        <dbReference type="SAM" id="MobiDB-lite"/>
    </source>
</evidence>
<evidence type="ECO:0000256" key="5">
    <source>
        <dbReference type="ARBA" id="ARBA00023136"/>
    </source>
</evidence>
<feature type="compositionally biased region" description="Acidic residues" evidence="6">
    <location>
        <begin position="129"/>
        <end position="143"/>
    </location>
</feature>
<keyword evidence="4 7" id="KW-1133">Transmembrane helix</keyword>
<dbReference type="AlphaFoldDB" id="A0A4V3FJQ6"/>
<protein>
    <submittedName>
        <fullName evidence="9">Phospholipase D-like protein</fullName>
    </submittedName>
</protein>
<keyword evidence="2" id="KW-1003">Cell membrane</keyword>
<dbReference type="GO" id="GO:0005886">
    <property type="term" value="C:plasma membrane"/>
    <property type="evidence" value="ECO:0007669"/>
    <property type="project" value="UniProtKB-SubCell"/>
</dbReference>
<feature type="compositionally biased region" description="Low complexity" evidence="6">
    <location>
        <begin position="114"/>
        <end position="125"/>
    </location>
</feature>
<keyword evidence="5 7" id="KW-0472">Membrane</keyword>
<feature type="transmembrane region" description="Helical" evidence="7">
    <location>
        <begin position="35"/>
        <end position="55"/>
    </location>
</feature>
<evidence type="ECO:0000256" key="7">
    <source>
        <dbReference type="SAM" id="Phobius"/>
    </source>
</evidence>
<evidence type="ECO:0000259" key="8">
    <source>
        <dbReference type="Pfam" id="PF13396"/>
    </source>
</evidence>
<accession>A0A4V3FJQ6</accession>
<keyword evidence="3 7" id="KW-0812">Transmembrane</keyword>
<feature type="domain" description="Cardiolipin synthase N-terminal" evidence="8">
    <location>
        <begin position="12"/>
        <end position="54"/>
    </location>
</feature>
<dbReference type="InterPro" id="IPR027379">
    <property type="entry name" value="CLS_N"/>
</dbReference>
<evidence type="ECO:0000313" key="9">
    <source>
        <dbReference type="EMBL" id="TDU87253.1"/>
    </source>
</evidence>
<keyword evidence="10" id="KW-1185">Reference proteome</keyword>
<feature type="region of interest" description="Disordered" evidence="6">
    <location>
        <begin position="65"/>
        <end position="154"/>
    </location>
</feature>
<feature type="compositionally biased region" description="Basic and acidic residues" evidence="6">
    <location>
        <begin position="94"/>
        <end position="112"/>
    </location>
</feature>
<dbReference type="EMBL" id="SOCE01000001">
    <property type="protein sequence ID" value="TDU87253.1"/>
    <property type="molecule type" value="Genomic_DNA"/>
</dbReference>
<feature type="compositionally biased region" description="Basic and acidic residues" evidence="6">
    <location>
        <begin position="144"/>
        <end position="154"/>
    </location>
</feature>
<dbReference type="OrthoDB" id="3298527at2"/>
<dbReference type="PROSITE" id="PS51257">
    <property type="entry name" value="PROKAR_LIPOPROTEIN"/>
    <property type="match status" value="1"/>
</dbReference>
<evidence type="ECO:0000256" key="2">
    <source>
        <dbReference type="ARBA" id="ARBA00022475"/>
    </source>
</evidence>
<comment type="caution">
    <text evidence="9">The sequence shown here is derived from an EMBL/GenBank/DDBJ whole genome shotgun (WGS) entry which is preliminary data.</text>
</comment>
<dbReference type="Proteomes" id="UP000295151">
    <property type="component" value="Unassembled WGS sequence"/>
</dbReference>
<reference evidence="9 10" key="1">
    <citation type="submission" date="2019-03" db="EMBL/GenBank/DDBJ databases">
        <title>Genomic Encyclopedia of Type Strains, Phase III (KMG-III): the genomes of soil and plant-associated and newly described type strains.</title>
        <authorList>
            <person name="Whitman W."/>
        </authorList>
    </citation>
    <scope>NUCLEOTIDE SEQUENCE [LARGE SCALE GENOMIC DNA]</scope>
    <source>
        <strain evidence="9 10">VKM Ac-2575</strain>
    </source>
</reference>
<comment type="subcellular location">
    <subcellularLocation>
        <location evidence="1">Cell membrane</location>
        <topology evidence="1">Multi-pass membrane protein</topology>
    </subcellularLocation>
</comment>
<name>A0A4V3FJQ6_9ACTN</name>